<evidence type="ECO:0000313" key="2">
    <source>
        <dbReference type="Proteomes" id="UP000533533"/>
    </source>
</evidence>
<comment type="caution">
    <text evidence="1">The sequence shown here is derived from an EMBL/GenBank/DDBJ whole genome shotgun (WGS) entry which is preliminary data.</text>
</comment>
<proteinExistence type="predicted"/>
<sequence length="159" mass="18889">MNIVDRIIARAKRTPYFHLTGYMERFWLFRDAAGPGEEHHQRIAARAHHILRSDDDRHFHDHPWPSISIVLRGGYWEVMPTKQDQHASLDFCCWRRVWRGPGAIVIRRAHHRHRLEIPVGKTAWSLFIMGRYTKKWGFYTPQGFVYWRDYLGIPEGNGA</sequence>
<organism evidence="1 2">
    <name type="scientific">Paraburkholderia silvatlantica</name>
    <dbReference type="NCBI Taxonomy" id="321895"/>
    <lineage>
        <taxon>Bacteria</taxon>
        <taxon>Pseudomonadati</taxon>
        <taxon>Pseudomonadota</taxon>
        <taxon>Betaproteobacteria</taxon>
        <taxon>Burkholderiales</taxon>
        <taxon>Burkholderiaceae</taxon>
        <taxon>Paraburkholderia</taxon>
    </lineage>
</organism>
<evidence type="ECO:0000313" key="1">
    <source>
        <dbReference type="EMBL" id="MBB2928365.1"/>
    </source>
</evidence>
<reference evidence="1 2" key="1">
    <citation type="submission" date="2020-08" db="EMBL/GenBank/DDBJ databases">
        <title>Genomic Encyclopedia of Type Strains, Phase IV (KMG-V): Genome sequencing to study the core and pangenomes of soil and plant-associated prokaryotes.</title>
        <authorList>
            <person name="Whitman W."/>
        </authorList>
    </citation>
    <scope>NUCLEOTIDE SEQUENCE [LARGE SCALE GENOMIC DNA]</scope>
    <source>
        <strain evidence="1 2">SRMrh-85</strain>
    </source>
</reference>
<gene>
    <name evidence="1" type="ORF">FHX59_002787</name>
</gene>
<dbReference type="EMBL" id="JACHVZ010000007">
    <property type="protein sequence ID" value="MBB2928365.1"/>
    <property type="molecule type" value="Genomic_DNA"/>
</dbReference>
<dbReference type="Proteomes" id="UP000533533">
    <property type="component" value="Unassembled WGS sequence"/>
</dbReference>
<protein>
    <submittedName>
        <fullName evidence="1">Uncharacterized protein</fullName>
    </submittedName>
</protein>
<name>A0ABR6FNJ3_9BURK</name>
<keyword evidence="2" id="KW-1185">Reference proteome</keyword>
<accession>A0ABR6FNJ3</accession>
<dbReference type="RefSeq" id="WP_110384521.1">
    <property type="nucleotide sequence ID" value="NZ_JACHVZ010000007.1"/>
</dbReference>